<dbReference type="Pfam" id="PF13476">
    <property type="entry name" value="AAA_23"/>
    <property type="match status" value="1"/>
</dbReference>
<evidence type="ECO:0000256" key="5">
    <source>
        <dbReference type="ARBA" id="ARBA00017893"/>
    </source>
</evidence>
<evidence type="ECO:0000313" key="21">
    <source>
        <dbReference type="EMBL" id="CAR65684.1"/>
    </source>
</evidence>
<dbReference type="GO" id="GO:0035753">
    <property type="term" value="P:maintenance of DNA trinucleotide repeats"/>
    <property type="evidence" value="ECO:0007669"/>
    <property type="project" value="EnsemblFungi"/>
</dbReference>
<evidence type="ECO:0000256" key="7">
    <source>
        <dbReference type="ARBA" id="ARBA00022723"/>
    </source>
</evidence>
<dbReference type="eggNOG" id="KOG0962">
    <property type="taxonomic scope" value="Eukaryota"/>
</dbReference>
<keyword evidence="10" id="KW-0378">Hydrolase</keyword>
<dbReference type="FunCoup" id="B5RTJ9">
    <property type="interactions" value="1080"/>
</dbReference>
<dbReference type="STRING" id="284592.B5RTJ9"/>
<feature type="coiled-coil region" evidence="19">
    <location>
        <begin position="798"/>
        <end position="908"/>
    </location>
</feature>
<dbReference type="GO" id="GO:0000729">
    <property type="term" value="P:DNA double-strand break processing"/>
    <property type="evidence" value="ECO:0007669"/>
    <property type="project" value="EnsemblFungi"/>
</dbReference>
<dbReference type="GO" id="GO:1990918">
    <property type="term" value="P:double-strand break repair involved in meiotic recombination"/>
    <property type="evidence" value="ECO:0007669"/>
    <property type="project" value="EnsemblFungi"/>
</dbReference>
<comment type="catalytic activity">
    <reaction evidence="18">
        <text>ATP + H2O = ADP + phosphate + H(+)</text>
        <dbReference type="Rhea" id="RHEA:13065"/>
        <dbReference type="ChEBI" id="CHEBI:15377"/>
        <dbReference type="ChEBI" id="CHEBI:15378"/>
        <dbReference type="ChEBI" id="CHEBI:30616"/>
        <dbReference type="ChEBI" id="CHEBI:43474"/>
        <dbReference type="ChEBI" id="CHEBI:456216"/>
    </reaction>
</comment>
<dbReference type="GO" id="GO:0010520">
    <property type="term" value="P:regulation of reciprocal meiotic recombination"/>
    <property type="evidence" value="ECO:0007669"/>
    <property type="project" value="EnsemblFungi"/>
</dbReference>
<evidence type="ECO:0000256" key="18">
    <source>
        <dbReference type="ARBA" id="ARBA00049360"/>
    </source>
</evidence>
<dbReference type="InterPro" id="IPR004584">
    <property type="entry name" value="Rad50_eukaryotes"/>
</dbReference>
<evidence type="ECO:0000256" key="6">
    <source>
        <dbReference type="ARBA" id="ARBA00022454"/>
    </source>
</evidence>
<evidence type="ECO:0000256" key="15">
    <source>
        <dbReference type="ARBA" id="ARBA00023204"/>
    </source>
</evidence>
<dbReference type="GO" id="GO:0003691">
    <property type="term" value="F:double-stranded telomeric DNA binding"/>
    <property type="evidence" value="ECO:0007669"/>
    <property type="project" value="EnsemblFungi"/>
</dbReference>
<protein>
    <recommendedName>
        <fullName evidence="5">DNA repair protein RAD50</fullName>
    </recommendedName>
</protein>
<keyword evidence="6" id="KW-0158">Chromosome</keyword>
<evidence type="ECO:0000256" key="14">
    <source>
        <dbReference type="ARBA" id="ARBA00023054"/>
    </source>
</evidence>
<keyword evidence="16" id="KW-0539">Nucleus</keyword>
<dbReference type="GO" id="GO:0004017">
    <property type="term" value="F:AMP kinase activity"/>
    <property type="evidence" value="ECO:0007669"/>
    <property type="project" value="EnsemblFungi"/>
</dbReference>
<evidence type="ECO:0000256" key="3">
    <source>
        <dbReference type="ARBA" id="ARBA00004286"/>
    </source>
</evidence>
<dbReference type="GO" id="GO:0031573">
    <property type="term" value="P:mitotic intra-S DNA damage checkpoint signaling"/>
    <property type="evidence" value="ECO:0007669"/>
    <property type="project" value="EnsemblFungi"/>
</dbReference>
<comment type="cofactor">
    <cofactor evidence="1">
        <name>Zn(2+)</name>
        <dbReference type="ChEBI" id="CHEBI:29105"/>
    </cofactor>
</comment>
<evidence type="ECO:0000256" key="12">
    <source>
        <dbReference type="ARBA" id="ARBA00022840"/>
    </source>
</evidence>
<evidence type="ECO:0000256" key="17">
    <source>
        <dbReference type="ARBA" id="ARBA00023254"/>
    </source>
</evidence>
<feature type="domain" description="Rad50/SbcC-type AAA" evidence="20">
    <location>
        <begin position="6"/>
        <end position="244"/>
    </location>
</feature>
<dbReference type="GO" id="GO:0006303">
    <property type="term" value="P:double-strand break repair via nonhomologous end joining"/>
    <property type="evidence" value="ECO:0007669"/>
    <property type="project" value="EnsemblFungi"/>
</dbReference>
<dbReference type="GO" id="GO:0007129">
    <property type="term" value="P:homologous chromosome pairing at meiosis"/>
    <property type="evidence" value="ECO:0007669"/>
    <property type="project" value="EnsemblFungi"/>
</dbReference>
<evidence type="ECO:0000256" key="16">
    <source>
        <dbReference type="ARBA" id="ARBA00023242"/>
    </source>
</evidence>
<dbReference type="GO" id="GO:0046872">
    <property type="term" value="F:metal ion binding"/>
    <property type="evidence" value="ECO:0007669"/>
    <property type="project" value="UniProtKB-KW"/>
</dbReference>
<dbReference type="HOGENOM" id="CLU_006184_0_0_1"/>
<dbReference type="OMA" id="FSDYYYR"/>
<proteinExistence type="inferred from homology"/>
<dbReference type="PANTHER" id="PTHR18867:SF12">
    <property type="entry name" value="DNA REPAIR PROTEIN RAD50"/>
    <property type="match status" value="1"/>
</dbReference>
<evidence type="ECO:0000259" key="20">
    <source>
        <dbReference type="Pfam" id="PF13476"/>
    </source>
</evidence>
<keyword evidence="15" id="KW-0234">DNA repair</keyword>
<comment type="similarity">
    <text evidence="4">Belongs to the SMC family. RAD50 subfamily.</text>
</comment>
<keyword evidence="9" id="KW-0227">DNA damage</keyword>
<dbReference type="KEGG" id="dha:DEHA2D17314g"/>
<dbReference type="EMBL" id="CR382136">
    <property type="protein sequence ID" value="CAR65684.1"/>
    <property type="molecule type" value="Genomic_DNA"/>
</dbReference>
<keyword evidence="11" id="KW-0862">Zinc</keyword>
<dbReference type="GO" id="GO:0007004">
    <property type="term" value="P:telomere maintenance via telomerase"/>
    <property type="evidence" value="ECO:0007669"/>
    <property type="project" value="TreeGrafter"/>
</dbReference>
<evidence type="ECO:0000256" key="4">
    <source>
        <dbReference type="ARBA" id="ARBA00009439"/>
    </source>
</evidence>
<dbReference type="FunFam" id="3.40.50.300:FF:000593">
    <property type="entry name" value="DNA repair protein RAD50"/>
    <property type="match status" value="1"/>
</dbReference>
<keyword evidence="12" id="KW-0067">ATP-binding</keyword>
<comment type="subcellular location">
    <subcellularLocation>
        <location evidence="3">Chromosome</location>
    </subcellularLocation>
    <subcellularLocation>
        <location evidence="2">Nucleus</location>
    </subcellularLocation>
</comment>
<dbReference type="GO" id="GO:0016887">
    <property type="term" value="F:ATP hydrolysis activity"/>
    <property type="evidence" value="ECO:0007669"/>
    <property type="project" value="EnsemblFungi"/>
</dbReference>
<dbReference type="GO" id="GO:0062176">
    <property type="term" value="P:R-loop processing"/>
    <property type="evidence" value="ECO:0007669"/>
    <property type="project" value="EnsemblFungi"/>
</dbReference>
<dbReference type="GO" id="GO:1990426">
    <property type="term" value="P:mitotic recombination-dependent replication fork processing"/>
    <property type="evidence" value="ECO:0007669"/>
    <property type="project" value="EnsemblFungi"/>
</dbReference>
<dbReference type="GO" id="GO:0097552">
    <property type="term" value="P:mitochondrial double-strand break repair via homologous recombination"/>
    <property type="evidence" value="ECO:0007669"/>
    <property type="project" value="EnsemblFungi"/>
</dbReference>
<dbReference type="RefSeq" id="XP_002770330.1">
    <property type="nucleotide sequence ID" value="XM_002770284.1"/>
</dbReference>
<feature type="coiled-coil region" evidence="19">
    <location>
        <begin position="614"/>
        <end position="671"/>
    </location>
</feature>
<dbReference type="GO" id="GO:0000722">
    <property type="term" value="P:telomere maintenance via recombination"/>
    <property type="evidence" value="ECO:0007669"/>
    <property type="project" value="EnsemblFungi"/>
</dbReference>
<keyword evidence="14 19" id="KW-0175">Coiled coil</keyword>
<evidence type="ECO:0000256" key="9">
    <source>
        <dbReference type="ARBA" id="ARBA00022763"/>
    </source>
</evidence>
<dbReference type="InterPro" id="IPR027417">
    <property type="entry name" value="P-loop_NTPase"/>
</dbReference>
<keyword evidence="7" id="KW-0479">Metal-binding</keyword>
<dbReference type="VEuPathDB" id="FungiDB:DEHA2D17314g"/>
<evidence type="ECO:0000256" key="11">
    <source>
        <dbReference type="ARBA" id="ARBA00022833"/>
    </source>
</evidence>
<feature type="coiled-coil region" evidence="19">
    <location>
        <begin position="216"/>
        <end position="257"/>
    </location>
</feature>
<dbReference type="GO" id="GO:0000794">
    <property type="term" value="C:condensed nuclear chromosome"/>
    <property type="evidence" value="ECO:0007669"/>
    <property type="project" value="TreeGrafter"/>
</dbReference>
<dbReference type="NCBIfam" id="TIGR00606">
    <property type="entry name" value="rad50"/>
    <property type="match status" value="1"/>
</dbReference>
<dbReference type="InterPro" id="IPR038729">
    <property type="entry name" value="Rad50/SbcC_AAA"/>
</dbReference>
<accession>B5RTJ9</accession>
<dbReference type="GeneID" id="8998548"/>
<dbReference type="InParanoid" id="B5RTJ9"/>
<reference evidence="21 22" key="1">
    <citation type="journal article" date="2004" name="Nature">
        <title>Genome evolution in yeasts.</title>
        <authorList>
            <consortium name="Genolevures"/>
            <person name="Dujon B."/>
            <person name="Sherman D."/>
            <person name="Fischer G."/>
            <person name="Durrens P."/>
            <person name="Casaregola S."/>
            <person name="Lafontaine I."/>
            <person name="de Montigny J."/>
            <person name="Marck C."/>
            <person name="Neuveglise C."/>
            <person name="Talla E."/>
            <person name="Goffard N."/>
            <person name="Frangeul L."/>
            <person name="Aigle M."/>
            <person name="Anthouard V."/>
            <person name="Babour A."/>
            <person name="Barbe V."/>
            <person name="Barnay S."/>
            <person name="Blanchin S."/>
            <person name="Beckerich J.M."/>
            <person name="Beyne E."/>
            <person name="Bleykasten C."/>
            <person name="Boisrame A."/>
            <person name="Boyer J."/>
            <person name="Cattolico L."/>
            <person name="Confanioleri F."/>
            <person name="de Daruvar A."/>
            <person name="Despons L."/>
            <person name="Fabre E."/>
            <person name="Fairhead C."/>
            <person name="Ferry-Dumazet H."/>
            <person name="Groppi A."/>
            <person name="Hantraye F."/>
            <person name="Hennequin C."/>
            <person name="Jauniaux N."/>
            <person name="Joyet P."/>
            <person name="Kachouri R."/>
            <person name="Kerrest A."/>
            <person name="Koszul R."/>
            <person name="Lemaire M."/>
            <person name="Lesur I."/>
            <person name="Ma L."/>
            <person name="Muller H."/>
            <person name="Nicaud J.M."/>
            <person name="Nikolski M."/>
            <person name="Oztas S."/>
            <person name="Ozier-Kalogeropoulos O."/>
            <person name="Pellenz S."/>
            <person name="Potier S."/>
            <person name="Richard G.F."/>
            <person name="Straub M.L."/>
            <person name="Suleau A."/>
            <person name="Swennene D."/>
            <person name="Tekaia F."/>
            <person name="Wesolowski-Louvel M."/>
            <person name="Westhof E."/>
            <person name="Wirth B."/>
            <person name="Zeniou-Meyer M."/>
            <person name="Zivanovic I."/>
            <person name="Bolotin-Fukuhara M."/>
            <person name="Thierry A."/>
            <person name="Bouchier C."/>
            <person name="Caudron B."/>
            <person name="Scarpelli C."/>
            <person name="Gaillardin C."/>
            <person name="Weissenbach J."/>
            <person name="Wincker P."/>
            <person name="Souciet J.L."/>
        </authorList>
    </citation>
    <scope>NUCLEOTIDE SEQUENCE [LARGE SCALE GENOMIC DNA]</scope>
    <source>
        <strain evidence="22">ATCC 36239 / CBS 767 / BCRC 21394 / JCM 1990 / NBRC 0083 / IGC 2968</strain>
    </source>
</reference>
<keyword evidence="13" id="KW-0460">Magnesium</keyword>
<evidence type="ECO:0000256" key="19">
    <source>
        <dbReference type="SAM" id="Coils"/>
    </source>
</evidence>
<evidence type="ECO:0000256" key="10">
    <source>
        <dbReference type="ARBA" id="ARBA00022801"/>
    </source>
</evidence>
<dbReference type="GO" id="GO:0007534">
    <property type="term" value="P:gene conversion at mating-type locus"/>
    <property type="evidence" value="ECO:0007669"/>
    <property type="project" value="EnsemblFungi"/>
</dbReference>
<sequence>MSSLFKLSIQGIRSFDSERHETIQFGFPLTLICGQNGCGKTTIIECLKYATTGDLPPNSKGGAFVNDPSIASRSSVTAQVKLAFLNANGKSMITTRTMQLTKKKTRSGVSSNTFKTLDGQLAVMDKGTKTTISTKNAELDTSIPIYLGASRAILDYVIFCHQDDSLWPLSEASVLKKRFDDIFEASKFTKVLDNLKTIKKDMTTDIKLIEQSVHHLKIDKSRAKKINEKVNDLNQKVDTYTEEIATITMDIEEKEKEAEALFLSNQQFHETLSKIEHLNFIQKSYKEQIDRLNKSIYKLPDSDEELREQLNNYENITNEKASQIKRLNDENVKLHENLKDKRNEFNQIIRLEGSLKSKEEFYKENVINLSNLVLKSQDYFDLSYTDVDLKDDDKIEEFKETIEKKLQDLKSDYNTLVNKHSEDESLLESAVQEVTNSIAREKQHQDYCNDDIERGRKKINEFKKKMDHLQYNEGDLEIERSELESLLSRYEEKKSQSDSSRYESKVDSYNGDLLTLEHELEELNKKISASNKQSDVHAKLSLLNEAIMHKSKALLKIISSNEKLFSERTTLPLKAETCEEILTKYISSNSDEVEKEQVVVSTKSKKFDSLNALLDSNSETMKSYEERIGKYKERILKEITEDEIDQYEQILEDLEEDFRDTSEALNTFEVSRQFKIKAIEIAKKDEHCTLCLRSFDSPGLKNFVSLLQDDVKKMNVEELTKNVEIAKKELESTKAINSDVLQYRKLSSEVTDLKSHIDKTKSDTLNAKEDFETGLNRLGNLKSNMDALNSLKNPIYDIVRIKNDINDSNRQIEALKDELSEYGVSKTPLDELQQLQQSKNMEIKDLRIQINEINELKFTKQKELARLENNIKDKQLAISNMERSFVDLKNLRESIDENEKHINELNKKSTDIKNVLDEFHDKQNVHQEELRKTKDSNKKIREKEVSNVDKIEKIVSNFLSLYNATKSFLKIELPKLKEVETKIRETESVTKGVEIEISESESHIKRLEKSINESSNFKSNIRDNLEYRNVQKELEGIDNQVHSLDISNAQAKKDEYQETSKNLRNILTKLNADYAGKVGEVRQMKDQISSLQNELSNEYKNIDRTYHEEWIKLQTNMLVSNDIQTYSKALDNAIMKYHSMKMEDINRILGELWRQTYKGTDVDTISIKSDVNVQAKGNRSYNYRVVMYKQDSELDMRGRCSAGQKVLTSILIRLALAECFGANCGIIALDEPTTNLDSENTESLAQALNKIIEFRKNQKNFQLIVITHDEKFLSHINGDNFTDHFYRVQRDEHQKSIIRSLPISLIQED</sequence>
<dbReference type="SUPFAM" id="SSF52540">
    <property type="entry name" value="P-loop containing nucleoside triphosphate hydrolases"/>
    <property type="match status" value="2"/>
</dbReference>
<dbReference type="GO" id="GO:0006284">
    <property type="term" value="P:base-excision repair"/>
    <property type="evidence" value="ECO:0007669"/>
    <property type="project" value="EnsemblFungi"/>
</dbReference>
<dbReference type="GO" id="GO:0005524">
    <property type="term" value="F:ATP binding"/>
    <property type="evidence" value="ECO:0007669"/>
    <property type="project" value="UniProtKB-KW"/>
</dbReference>
<feature type="coiled-coil region" evidence="19">
    <location>
        <begin position="299"/>
        <end position="344"/>
    </location>
</feature>
<evidence type="ECO:0000256" key="8">
    <source>
        <dbReference type="ARBA" id="ARBA00022741"/>
    </source>
</evidence>
<dbReference type="GO" id="GO:0030870">
    <property type="term" value="C:Mre11 complex"/>
    <property type="evidence" value="ECO:0007669"/>
    <property type="project" value="EnsemblFungi"/>
</dbReference>
<evidence type="ECO:0000313" key="22">
    <source>
        <dbReference type="Proteomes" id="UP000000599"/>
    </source>
</evidence>
<feature type="coiled-coil region" evidence="19">
    <location>
        <begin position="452"/>
        <end position="533"/>
    </location>
</feature>
<dbReference type="Gene3D" id="3.40.50.300">
    <property type="entry name" value="P-loop containing nucleotide triphosphate hydrolases"/>
    <property type="match status" value="2"/>
</dbReference>
<gene>
    <name evidence="21" type="ordered locus">DEHA2D17314g</name>
</gene>
<name>B5RTJ9_DEBHA</name>
<evidence type="ECO:0000256" key="2">
    <source>
        <dbReference type="ARBA" id="ARBA00004123"/>
    </source>
</evidence>
<dbReference type="Gene3D" id="1.10.287.1490">
    <property type="match status" value="1"/>
</dbReference>
<dbReference type="GO" id="GO:0051880">
    <property type="term" value="F:G-quadruplex DNA binding"/>
    <property type="evidence" value="ECO:0007669"/>
    <property type="project" value="EnsemblFungi"/>
</dbReference>
<dbReference type="PANTHER" id="PTHR18867">
    <property type="entry name" value="RAD50"/>
    <property type="match status" value="1"/>
</dbReference>
<feature type="coiled-coil region" evidence="19">
    <location>
        <begin position="1046"/>
        <end position="1101"/>
    </location>
</feature>
<evidence type="ECO:0000256" key="1">
    <source>
        <dbReference type="ARBA" id="ARBA00001947"/>
    </source>
</evidence>
<evidence type="ECO:0000256" key="13">
    <source>
        <dbReference type="ARBA" id="ARBA00022842"/>
    </source>
</evidence>
<dbReference type="GO" id="GO:0042138">
    <property type="term" value="P:meiotic DNA double-strand break formation"/>
    <property type="evidence" value="ECO:0007669"/>
    <property type="project" value="EnsemblFungi"/>
</dbReference>
<keyword evidence="22" id="KW-1185">Reference proteome</keyword>
<keyword evidence="17" id="KW-0469">Meiosis</keyword>
<keyword evidence="8" id="KW-0547">Nucleotide-binding</keyword>
<dbReference type="GO" id="GO:0035861">
    <property type="term" value="C:site of double-strand break"/>
    <property type="evidence" value="ECO:0007669"/>
    <property type="project" value="EnsemblFungi"/>
</dbReference>
<dbReference type="GO" id="GO:0120290">
    <property type="term" value="P:stalled replication fork localization to nuclear periphery"/>
    <property type="evidence" value="ECO:0007669"/>
    <property type="project" value="EnsemblFungi"/>
</dbReference>
<dbReference type="FunFam" id="3.40.50.300:FF:001195">
    <property type="entry name" value="DNA repair protein rad50"/>
    <property type="match status" value="1"/>
</dbReference>
<dbReference type="OrthoDB" id="18797at2759"/>
<dbReference type="Pfam" id="PF13558">
    <property type="entry name" value="SbcC_Walker_B"/>
    <property type="match status" value="1"/>
</dbReference>
<dbReference type="Proteomes" id="UP000000599">
    <property type="component" value="Chromosome D"/>
</dbReference>
<organism evidence="21 22">
    <name type="scientific">Debaryomyces hansenii (strain ATCC 36239 / CBS 767 / BCRC 21394 / JCM 1990 / NBRC 0083 / IGC 2968)</name>
    <name type="common">Yeast</name>
    <name type="synonym">Torulaspora hansenii</name>
    <dbReference type="NCBI Taxonomy" id="284592"/>
    <lineage>
        <taxon>Eukaryota</taxon>
        <taxon>Fungi</taxon>
        <taxon>Dikarya</taxon>
        <taxon>Ascomycota</taxon>
        <taxon>Saccharomycotina</taxon>
        <taxon>Pichiomycetes</taxon>
        <taxon>Debaryomycetaceae</taxon>
        <taxon>Debaryomyces</taxon>
    </lineage>
</organism>
<dbReference type="GO" id="GO:0043047">
    <property type="term" value="F:single-stranded telomeric DNA binding"/>
    <property type="evidence" value="ECO:0007669"/>
    <property type="project" value="EnsemblFungi"/>
</dbReference>